<dbReference type="VEuPathDB" id="TrichDB:TVAGG3_0959000"/>
<sequence>MITAMVKISTRVPELRAPAIDYLLDHLNSQSTEVVQRCREGAELLSSNDIVLKKSLTTPKYMGILYEFTPNQTPQTHTPTRRASMHSPYSSYSQEVAGHHVRKASEGQWNSNLISPIKKVPTDYKFDLHENSPKSNLESKPESQVVLEPMSMDSDISPFQSNFVTMTNSPIVPSLEHSEITKILETFYKDKRGILFQDDNIAIYALIEEKLPVLTITYNIQNNSSIPMSIDKFEIPEEMPGLQFVFGERPSIIAANSFVLIRDHCRAVNAFQKYPLLSASFNGWDYYLPCPVINKMFSSEIENVSQESFVEKWKYLSDKSMKQSVSNTPVEDKQIDQVMMNALGWNKCIWSPQTRNAYIGSYKIAAANAGILIVFSITANNETCVEVRATEASMLQPIINVIKNAVLDLV</sequence>
<dbReference type="KEGG" id="tva:4768213"/>
<reference evidence="1" key="2">
    <citation type="journal article" date="2007" name="Science">
        <title>Draft genome sequence of the sexually transmitted pathogen Trichomonas vaginalis.</title>
        <authorList>
            <person name="Carlton J.M."/>
            <person name="Hirt R.P."/>
            <person name="Silva J.C."/>
            <person name="Delcher A.L."/>
            <person name="Schatz M."/>
            <person name="Zhao Q."/>
            <person name="Wortman J.R."/>
            <person name="Bidwell S.L."/>
            <person name="Alsmark U.C.M."/>
            <person name="Besteiro S."/>
            <person name="Sicheritz-Ponten T."/>
            <person name="Noel C.J."/>
            <person name="Dacks J.B."/>
            <person name="Foster P.G."/>
            <person name="Simillion C."/>
            <person name="Van de Peer Y."/>
            <person name="Miranda-Saavedra D."/>
            <person name="Barton G.J."/>
            <person name="Westrop G.D."/>
            <person name="Mueller S."/>
            <person name="Dessi D."/>
            <person name="Fiori P.L."/>
            <person name="Ren Q."/>
            <person name="Paulsen I."/>
            <person name="Zhang H."/>
            <person name="Bastida-Corcuera F.D."/>
            <person name="Simoes-Barbosa A."/>
            <person name="Brown M.T."/>
            <person name="Hayes R.D."/>
            <person name="Mukherjee M."/>
            <person name="Okumura C.Y."/>
            <person name="Schneider R."/>
            <person name="Smith A.J."/>
            <person name="Vanacova S."/>
            <person name="Villalvazo M."/>
            <person name="Haas B.J."/>
            <person name="Pertea M."/>
            <person name="Feldblyum T.V."/>
            <person name="Utterback T.R."/>
            <person name="Shu C.L."/>
            <person name="Osoegawa K."/>
            <person name="de Jong P.J."/>
            <person name="Hrdy I."/>
            <person name="Horvathova L."/>
            <person name="Zubacova Z."/>
            <person name="Dolezal P."/>
            <person name="Malik S.B."/>
            <person name="Logsdon J.M. Jr."/>
            <person name="Henze K."/>
            <person name="Gupta A."/>
            <person name="Wang C.C."/>
            <person name="Dunne R.L."/>
            <person name="Upcroft J.A."/>
            <person name="Upcroft P."/>
            <person name="White O."/>
            <person name="Salzberg S.L."/>
            <person name="Tang P."/>
            <person name="Chiu C.-H."/>
            <person name="Lee Y.-S."/>
            <person name="Embley T.M."/>
            <person name="Coombs G.H."/>
            <person name="Mottram J.C."/>
            <person name="Tachezy J."/>
            <person name="Fraser-Liggett C.M."/>
            <person name="Johnson P.J."/>
        </authorList>
    </citation>
    <scope>NUCLEOTIDE SEQUENCE [LARGE SCALE GENOMIC DNA]</scope>
    <source>
        <strain evidence="1">G3</strain>
    </source>
</reference>
<keyword evidence="2" id="KW-1185">Reference proteome</keyword>
<dbReference type="AlphaFoldDB" id="A2EAS7"/>
<evidence type="ECO:0000313" key="2">
    <source>
        <dbReference type="Proteomes" id="UP000001542"/>
    </source>
</evidence>
<reference evidence="1" key="1">
    <citation type="submission" date="2006-10" db="EMBL/GenBank/DDBJ databases">
        <authorList>
            <person name="Amadeo P."/>
            <person name="Zhao Q."/>
            <person name="Wortman J."/>
            <person name="Fraser-Liggett C."/>
            <person name="Carlton J."/>
        </authorList>
    </citation>
    <scope>NUCLEOTIDE SEQUENCE</scope>
    <source>
        <strain evidence="1">G3</strain>
    </source>
</reference>
<organism evidence="1 2">
    <name type="scientific">Trichomonas vaginalis (strain ATCC PRA-98 / G3)</name>
    <dbReference type="NCBI Taxonomy" id="412133"/>
    <lineage>
        <taxon>Eukaryota</taxon>
        <taxon>Metamonada</taxon>
        <taxon>Parabasalia</taxon>
        <taxon>Trichomonadida</taxon>
        <taxon>Trichomonadidae</taxon>
        <taxon>Trichomonas</taxon>
    </lineage>
</organism>
<proteinExistence type="predicted"/>
<dbReference type="SMR" id="A2EAS7"/>
<dbReference type="InParanoid" id="A2EAS7"/>
<dbReference type="Proteomes" id="UP000001542">
    <property type="component" value="Unassembled WGS sequence"/>
</dbReference>
<gene>
    <name evidence="1" type="ORF">TVAG_047020</name>
</gene>
<dbReference type="VEuPathDB" id="TrichDB:TVAG_047020"/>
<evidence type="ECO:0000313" key="1">
    <source>
        <dbReference type="EMBL" id="EAY10280.1"/>
    </source>
</evidence>
<name>A2EAS7_TRIV3</name>
<dbReference type="Gene3D" id="2.60.40.1230">
    <property type="match status" value="1"/>
</dbReference>
<dbReference type="EMBL" id="DS113341">
    <property type="protein sequence ID" value="EAY10280.1"/>
    <property type="molecule type" value="Genomic_DNA"/>
</dbReference>
<protein>
    <submittedName>
        <fullName evidence="1">Uncharacterized protein</fullName>
    </submittedName>
</protein>
<accession>A2EAS7</accession>